<dbReference type="PANTHER" id="PTHR34131">
    <property type="entry name" value="(RAP ANNOTATION RELEASE2) GALACTOSE-BINDING LIKE DOMAIN CONTAINING PROTEIN"/>
    <property type="match status" value="1"/>
</dbReference>
<evidence type="ECO:0000313" key="1">
    <source>
        <dbReference type="EMBL" id="KAK9674578.1"/>
    </source>
</evidence>
<protein>
    <recommendedName>
        <fullName evidence="3">DUF1997 domain-containing protein</fullName>
    </recommendedName>
</protein>
<dbReference type="Pfam" id="PF09366">
    <property type="entry name" value="DUF1997"/>
    <property type="match status" value="1"/>
</dbReference>
<dbReference type="AlphaFoldDB" id="A0AAW1HEU1"/>
<dbReference type="EMBL" id="JBDFQZ010000012">
    <property type="protein sequence ID" value="KAK9674578.1"/>
    <property type="molecule type" value="Genomic_DNA"/>
</dbReference>
<proteinExistence type="predicted"/>
<evidence type="ECO:0008006" key="3">
    <source>
        <dbReference type="Google" id="ProtNLM"/>
    </source>
</evidence>
<dbReference type="InterPro" id="IPR018971">
    <property type="entry name" value="DUF1997"/>
</dbReference>
<sequence length="231" mass="26266">MARLAHDWIAGRSMRNSPNPKVGWKTQKGVKVRSEMAPKARFVARRRETVSVKQQQQQRPLLEYMKLPASQYSVLDAERIERVDDNTFRCFVYRFRFFSFEVCPVLLLRVSPHPLGTSIHLLSCHLDGSPFVVAQNHKFHASMVNHISCVSESDSDSLIQHLSSDAHIQVTIDIPFPFRALPVSAIESTGTRVLQQILALMLPRFMHQLVKDYEAWASGDTSRQPLGTGQI</sequence>
<dbReference type="PANTHER" id="PTHR34131:SF3">
    <property type="entry name" value="(RAP ANNOTATION RELEASE2) GALACTOSE-BINDING LIKE DOMAIN CONTAINING PROTEIN"/>
    <property type="match status" value="1"/>
</dbReference>
<reference evidence="1" key="1">
    <citation type="submission" date="2024-03" db="EMBL/GenBank/DDBJ databases">
        <title>WGS assembly of Saponaria officinalis var. Norfolk2.</title>
        <authorList>
            <person name="Jenkins J."/>
            <person name="Shu S."/>
            <person name="Grimwood J."/>
            <person name="Barry K."/>
            <person name="Goodstein D."/>
            <person name="Schmutz J."/>
            <person name="Leebens-Mack J."/>
            <person name="Osbourn A."/>
        </authorList>
    </citation>
    <scope>NUCLEOTIDE SEQUENCE [LARGE SCALE GENOMIC DNA]</scope>
    <source>
        <strain evidence="1">JIC</strain>
    </source>
</reference>
<gene>
    <name evidence="1" type="ORF">RND81_12G241900</name>
</gene>
<accession>A0AAW1HEU1</accession>
<dbReference type="Proteomes" id="UP001443914">
    <property type="component" value="Unassembled WGS sequence"/>
</dbReference>
<comment type="caution">
    <text evidence="1">The sequence shown here is derived from an EMBL/GenBank/DDBJ whole genome shotgun (WGS) entry which is preliminary data.</text>
</comment>
<evidence type="ECO:0000313" key="2">
    <source>
        <dbReference type="Proteomes" id="UP001443914"/>
    </source>
</evidence>
<keyword evidence="2" id="KW-1185">Reference proteome</keyword>
<name>A0AAW1HEU1_SAPOF</name>
<organism evidence="1 2">
    <name type="scientific">Saponaria officinalis</name>
    <name type="common">Common soapwort</name>
    <name type="synonym">Lychnis saponaria</name>
    <dbReference type="NCBI Taxonomy" id="3572"/>
    <lineage>
        <taxon>Eukaryota</taxon>
        <taxon>Viridiplantae</taxon>
        <taxon>Streptophyta</taxon>
        <taxon>Embryophyta</taxon>
        <taxon>Tracheophyta</taxon>
        <taxon>Spermatophyta</taxon>
        <taxon>Magnoliopsida</taxon>
        <taxon>eudicotyledons</taxon>
        <taxon>Gunneridae</taxon>
        <taxon>Pentapetalae</taxon>
        <taxon>Caryophyllales</taxon>
        <taxon>Caryophyllaceae</taxon>
        <taxon>Caryophylleae</taxon>
        <taxon>Saponaria</taxon>
    </lineage>
</organism>